<gene>
    <name evidence="2" type="ORF">BHM03_00024785</name>
</gene>
<organism evidence="2">
    <name type="scientific">Ensete ventricosum</name>
    <name type="common">Abyssinian banana</name>
    <name type="synonym">Musa ensete</name>
    <dbReference type="NCBI Taxonomy" id="4639"/>
    <lineage>
        <taxon>Eukaryota</taxon>
        <taxon>Viridiplantae</taxon>
        <taxon>Streptophyta</taxon>
        <taxon>Embryophyta</taxon>
        <taxon>Tracheophyta</taxon>
        <taxon>Spermatophyta</taxon>
        <taxon>Magnoliopsida</taxon>
        <taxon>Liliopsida</taxon>
        <taxon>Zingiberales</taxon>
        <taxon>Musaceae</taxon>
        <taxon>Ensete</taxon>
    </lineage>
</organism>
<proteinExistence type="predicted"/>
<feature type="region of interest" description="Disordered" evidence="1">
    <location>
        <begin position="1"/>
        <end position="57"/>
    </location>
</feature>
<evidence type="ECO:0000313" key="2">
    <source>
        <dbReference type="EMBL" id="RZR73473.1"/>
    </source>
</evidence>
<dbReference type="Proteomes" id="UP000290560">
    <property type="component" value="Unassembled WGS sequence"/>
</dbReference>
<dbReference type="EMBL" id="KV875928">
    <property type="protein sequence ID" value="RZR73473.1"/>
    <property type="molecule type" value="Genomic_DNA"/>
</dbReference>
<accession>A0A445MGY4</accession>
<evidence type="ECO:0000256" key="1">
    <source>
        <dbReference type="SAM" id="MobiDB-lite"/>
    </source>
</evidence>
<sequence>MHPPSPHSFKDLGGSEGVAEDVGEGTTPAAKPLMALPSPSEKRRRARTPHRLPKTSTCDPYFLYPSEATFVFYAGGAPVSPTMASP</sequence>
<reference evidence="2" key="1">
    <citation type="journal article" date="2018" name="Data Brief">
        <title>Genome sequence data from 17 accessions of Ensete ventricosum, a staple food crop for millions in Ethiopia.</title>
        <authorList>
            <person name="Yemataw Z."/>
            <person name="Muzemil S."/>
            <person name="Ambachew D."/>
            <person name="Tripathi L."/>
            <person name="Tesfaye K."/>
            <person name="Chala A."/>
            <person name="Farbos A."/>
            <person name="O'Neill P."/>
            <person name="Moore K."/>
            <person name="Grant M."/>
            <person name="Studholme D.J."/>
        </authorList>
    </citation>
    <scope>NUCLEOTIDE SEQUENCE [LARGE SCALE GENOMIC DNA]</scope>
    <source>
        <tissue evidence="2">Leaf</tissue>
    </source>
</reference>
<protein>
    <submittedName>
        <fullName evidence="2">Uncharacterized protein</fullName>
    </submittedName>
</protein>
<dbReference type="AlphaFoldDB" id="A0A445MGY4"/>
<feature type="compositionally biased region" description="Basic residues" evidence="1">
    <location>
        <begin position="42"/>
        <end position="53"/>
    </location>
</feature>
<name>A0A445MGY4_ENSVE</name>